<proteinExistence type="predicted"/>
<comment type="caution">
    <text evidence="2">The sequence shown here is derived from an EMBL/GenBank/DDBJ whole genome shotgun (WGS) entry which is preliminary data.</text>
</comment>
<name>A0ABD3GIA4_9MARC</name>
<protein>
    <submittedName>
        <fullName evidence="2">Uncharacterized protein</fullName>
    </submittedName>
</protein>
<feature type="region of interest" description="Disordered" evidence="1">
    <location>
        <begin position="1"/>
        <end position="26"/>
    </location>
</feature>
<gene>
    <name evidence="2" type="ORF">R1sor_027584</name>
</gene>
<evidence type="ECO:0000313" key="2">
    <source>
        <dbReference type="EMBL" id="KAL3677636.1"/>
    </source>
</evidence>
<dbReference type="EMBL" id="JBJQOH010000008">
    <property type="protein sequence ID" value="KAL3677636.1"/>
    <property type="molecule type" value="Genomic_DNA"/>
</dbReference>
<reference evidence="2 3" key="1">
    <citation type="submission" date="2024-09" db="EMBL/GenBank/DDBJ databases">
        <title>Chromosome-scale assembly of Riccia sorocarpa.</title>
        <authorList>
            <person name="Paukszto L."/>
        </authorList>
    </citation>
    <scope>NUCLEOTIDE SEQUENCE [LARGE SCALE GENOMIC DNA]</scope>
    <source>
        <strain evidence="2">LP-2024</strain>
        <tissue evidence="2">Aerial parts of the thallus</tissue>
    </source>
</reference>
<dbReference type="AlphaFoldDB" id="A0ABD3GIA4"/>
<organism evidence="2 3">
    <name type="scientific">Riccia sorocarpa</name>
    <dbReference type="NCBI Taxonomy" id="122646"/>
    <lineage>
        <taxon>Eukaryota</taxon>
        <taxon>Viridiplantae</taxon>
        <taxon>Streptophyta</taxon>
        <taxon>Embryophyta</taxon>
        <taxon>Marchantiophyta</taxon>
        <taxon>Marchantiopsida</taxon>
        <taxon>Marchantiidae</taxon>
        <taxon>Marchantiales</taxon>
        <taxon>Ricciaceae</taxon>
        <taxon>Riccia</taxon>
    </lineage>
</organism>
<sequence length="83" mass="9466">MKFRKRSMNRLAVLSPMKEDRRSSEWAQLSGQKMRLLLRAIEVVTGVAMTSKKPTWDKALCPTPPLLGKKRRVPPTRGEMDDG</sequence>
<accession>A0ABD3GIA4</accession>
<keyword evidence="3" id="KW-1185">Reference proteome</keyword>
<evidence type="ECO:0000313" key="3">
    <source>
        <dbReference type="Proteomes" id="UP001633002"/>
    </source>
</evidence>
<evidence type="ECO:0000256" key="1">
    <source>
        <dbReference type="SAM" id="MobiDB-lite"/>
    </source>
</evidence>
<dbReference type="Proteomes" id="UP001633002">
    <property type="component" value="Unassembled WGS sequence"/>
</dbReference>
<feature type="region of interest" description="Disordered" evidence="1">
    <location>
        <begin position="59"/>
        <end position="83"/>
    </location>
</feature>